<evidence type="ECO:0000313" key="3">
    <source>
        <dbReference type="Proteomes" id="UP001579974"/>
    </source>
</evidence>
<feature type="transmembrane region" description="Helical" evidence="1">
    <location>
        <begin position="80"/>
        <end position="97"/>
    </location>
</feature>
<evidence type="ECO:0000313" key="2">
    <source>
        <dbReference type="EMBL" id="MFB5189029.1"/>
    </source>
</evidence>
<comment type="caution">
    <text evidence="2">The sequence shown here is derived from an EMBL/GenBank/DDBJ whole genome shotgun (WGS) entry which is preliminary data.</text>
</comment>
<name>A0ABV5A9Z1_9BACL</name>
<feature type="transmembrane region" description="Helical" evidence="1">
    <location>
        <begin position="16"/>
        <end position="33"/>
    </location>
</feature>
<keyword evidence="3" id="KW-1185">Reference proteome</keyword>
<feature type="transmembrane region" description="Helical" evidence="1">
    <location>
        <begin position="109"/>
        <end position="131"/>
    </location>
</feature>
<reference evidence="2 3" key="1">
    <citation type="journal article" date="2024" name="Int. J. Mol. Sci.">
        <title>Exploration of Alicyclobacillus spp. Genome in Search of Antibiotic Resistance.</title>
        <authorList>
            <person name="Bucka-Kolendo J."/>
            <person name="Kiousi D.E."/>
            <person name="Dekowska A."/>
            <person name="Mikolajczuk-Szczyrba A."/>
            <person name="Karadedos D.M."/>
            <person name="Michael P."/>
            <person name="Galanis A."/>
            <person name="Sokolowska B."/>
        </authorList>
    </citation>
    <scope>NUCLEOTIDE SEQUENCE [LARGE SCALE GENOMIC DNA]</scope>
    <source>
        <strain evidence="2 3">KKP 3000</strain>
    </source>
</reference>
<dbReference type="EMBL" id="JBDXSU010000001">
    <property type="protein sequence ID" value="MFB5189029.1"/>
    <property type="molecule type" value="Genomic_DNA"/>
</dbReference>
<dbReference type="RefSeq" id="WP_275475849.1">
    <property type="nucleotide sequence ID" value="NZ_CP162940.1"/>
</dbReference>
<organism evidence="2 3">
    <name type="scientific">Alicyclobacillus fastidiosus</name>
    <dbReference type="NCBI Taxonomy" id="392011"/>
    <lineage>
        <taxon>Bacteria</taxon>
        <taxon>Bacillati</taxon>
        <taxon>Bacillota</taxon>
        <taxon>Bacilli</taxon>
        <taxon>Bacillales</taxon>
        <taxon>Alicyclobacillaceae</taxon>
        <taxon>Alicyclobacillus</taxon>
    </lineage>
</organism>
<dbReference type="Proteomes" id="UP001579974">
    <property type="component" value="Unassembled WGS sequence"/>
</dbReference>
<protein>
    <recommendedName>
        <fullName evidence="4">Permease</fullName>
    </recommendedName>
</protein>
<gene>
    <name evidence="2" type="ORF">KKP3000_001468</name>
</gene>
<keyword evidence="1" id="KW-0472">Membrane</keyword>
<evidence type="ECO:0008006" key="4">
    <source>
        <dbReference type="Google" id="ProtNLM"/>
    </source>
</evidence>
<accession>A0ABV5A9Z1</accession>
<feature type="transmembrane region" description="Helical" evidence="1">
    <location>
        <begin position="40"/>
        <end position="60"/>
    </location>
</feature>
<proteinExistence type="predicted"/>
<feature type="transmembrane region" description="Helical" evidence="1">
    <location>
        <begin position="137"/>
        <end position="160"/>
    </location>
</feature>
<keyword evidence="1" id="KW-0812">Transmembrane</keyword>
<evidence type="ECO:0000256" key="1">
    <source>
        <dbReference type="SAM" id="Phobius"/>
    </source>
</evidence>
<sequence>MIALKVYDNHFDANEWTVILAIVVGICVIFALPRRFSSKLSILFFMCGVTFGFFFDHVLSVIPVSFYDVNDNSKFELMDFVSYWMYGPVSYFFFFLYDALKVKIKFSPLYILGFASASTCLEWGTLKAGIFHYQHGYGLGVSFVIYLIVHSIWVGFFYLLKHADAHTRHVG</sequence>
<keyword evidence="1" id="KW-1133">Transmembrane helix</keyword>